<dbReference type="InterPro" id="IPR018317">
    <property type="entry name" value="QueC"/>
</dbReference>
<keyword evidence="4" id="KW-0547">Nucleotide-binding</keyword>
<evidence type="ECO:0000256" key="1">
    <source>
        <dbReference type="ARBA" id="ARBA00005061"/>
    </source>
</evidence>
<dbReference type="Gene3D" id="3.40.50.620">
    <property type="entry name" value="HUPs"/>
    <property type="match status" value="1"/>
</dbReference>
<proteinExistence type="inferred from homology"/>
<dbReference type="PANTHER" id="PTHR42914">
    <property type="entry name" value="7-CYANO-7-DEAZAGUANINE SYNTHASE"/>
    <property type="match status" value="1"/>
</dbReference>
<evidence type="ECO:0000256" key="7">
    <source>
        <dbReference type="ARBA" id="ARBA00022840"/>
    </source>
</evidence>
<evidence type="ECO:0000313" key="11">
    <source>
        <dbReference type="EMBL" id="MBI2678200.1"/>
    </source>
</evidence>
<dbReference type="EMBL" id="JACPNR010000006">
    <property type="protein sequence ID" value="MBI2678200.1"/>
    <property type="molecule type" value="Genomic_DNA"/>
</dbReference>
<comment type="pathway">
    <text evidence="1">Purine metabolism; 7-cyano-7-deazaguanine biosynthesis.</text>
</comment>
<protein>
    <recommendedName>
        <fullName evidence="9">7-cyano-7-deazaguanine synthase</fullName>
        <ecNumber evidence="9">6.3.4.20</ecNumber>
    </recommendedName>
</protein>
<evidence type="ECO:0000256" key="9">
    <source>
        <dbReference type="ARBA" id="ARBA00039149"/>
    </source>
</evidence>
<organism evidence="11 12">
    <name type="scientific">Candidatus Korobacter versatilis</name>
    <dbReference type="NCBI Taxonomy" id="658062"/>
    <lineage>
        <taxon>Bacteria</taxon>
        <taxon>Pseudomonadati</taxon>
        <taxon>Acidobacteriota</taxon>
        <taxon>Terriglobia</taxon>
        <taxon>Terriglobales</taxon>
        <taxon>Candidatus Korobacteraceae</taxon>
        <taxon>Candidatus Korobacter</taxon>
    </lineage>
</organism>
<evidence type="ECO:0000256" key="2">
    <source>
        <dbReference type="ARBA" id="ARBA00022598"/>
    </source>
</evidence>
<dbReference type="GO" id="GO:0008616">
    <property type="term" value="P:tRNA queuosine(34) biosynthetic process"/>
    <property type="evidence" value="ECO:0007669"/>
    <property type="project" value="UniProtKB-KW"/>
</dbReference>
<name>A0A932A7L7_9BACT</name>
<sequence length="199" mass="21599">MALVVLSSGGVDSTVISVLASRSGIVTHPLFIDYGQLCSAREWAACQYVHRRLRLPRPRKMDVRGYGALIPSGLTSRNRRIKEDAFLPGRNLLFCLCGAAYAYGLGVQSIALGLLDDSSAIYPDQTRAFVESAEKAIHQAFGYHISVTAPLIEVPKSKVLRIASEMKISGTYSCHAGSKSPCGKCVSCLEFRRSTEGRS</sequence>
<keyword evidence="7" id="KW-0067">ATP-binding</keyword>
<evidence type="ECO:0000256" key="4">
    <source>
        <dbReference type="ARBA" id="ARBA00022741"/>
    </source>
</evidence>
<dbReference type="GO" id="GO:0046872">
    <property type="term" value="F:metal ion binding"/>
    <property type="evidence" value="ECO:0007669"/>
    <property type="project" value="UniProtKB-KW"/>
</dbReference>
<dbReference type="SUPFAM" id="SSF52402">
    <property type="entry name" value="Adenine nucleotide alpha hydrolases-like"/>
    <property type="match status" value="1"/>
</dbReference>
<evidence type="ECO:0000313" key="12">
    <source>
        <dbReference type="Proteomes" id="UP000779809"/>
    </source>
</evidence>
<comment type="caution">
    <text evidence="11">The sequence shown here is derived from an EMBL/GenBank/DDBJ whole genome shotgun (WGS) entry which is preliminary data.</text>
</comment>
<dbReference type="GO" id="GO:0016874">
    <property type="term" value="F:ligase activity"/>
    <property type="evidence" value="ECO:0007669"/>
    <property type="project" value="UniProtKB-KW"/>
</dbReference>
<keyword evidence="5" id="KW-0671">Queuosine biosynthesis</keyword>
<evidence type="ECO:0000256" key="8">
    <source>
        <dbReference type="ARBA" id="ARBA00037993"/>
    </source>
</evidence>
<evidence type="ECO:0000256" key="6">
    <source>
        <dbReference type="ARBA" id="ARBA00022833"/>
    </source>
</evidence>
<keyword evidence="2" id="KW-0436">Ligase</keyword>
<evidence type="ECO:0000256" key="3">
    <source>
        <dbReference type="ARBA" id="ARBA00022723"/>
    </source>
</evidence>
<accession>A0A932A7L7</accession>
<comment type="catalytic activity">
    <reaction evidence="10">
        <text>7-carboxy-7-carbaguanine + NH4(+) + 2 ATP = 7-cyano-7-carbaguanine + 2 AMP + 2 diphosphate + 2 H(+)</text>
        <dbReference type="Rhea" id="RHEA:27982"/>
        <dbReference type="ChEBI" id="CHEBI:15378"/>
        <dbReference type="ChEBI" id="CHEBI:28938"/>
        <dbReference type="ChEBI" id="CHEBI:30616"/>
        <dbReference type="ChEBI" id="CHEBI:33019"/>
        <dbReference type="ChEBI" id="CHEBI:45075"/>
        <dbReference type="ChEBI" id="CHEBI:61036"/>
        <dbReference type="ChEBI" id="CHEBI:456215"/>
        <dbReference type="EC" id="6.3.4.20"/>
    </reaction>
</comment>
<evidence type="ECO:0000256" key="5">
    <source>
        <dbReference type="ARBA" id="ARBA00022785"/>
    </source>
</evidence>
<dbReference type="PANTHER" id="PTHR42914:SF1">
    <property type="entry name" value="7-CYANO-7-DEAZAGUANINE SYNTHASE"/>
    <property type="match status" value="1"/>
</dbReference>
<keyword evidence="6" id="KW-0862">Zinc</keyword>
<comment type="similarity">
    <text evidence="8">Belongs to the QueC family.</text>
</comment>
<dbReference type="Pfam" id="PF06508">
    <property type="entry name" value="QueC"/>
    <property type="match status" value="1"/>
</dbReference>
<dbReference type="GO" id="GO:0005524">
    <property type="term" value="F:ATP binding"/>
    <property type="evidence" value="ECO:0007669"/>
    <property type="project" value="UniProtKB-KW"/>
</dbReference>
<dbReference type="Proteomes" id="UP000779809">
    <property type="component" value="Unassembled WGS sequence"/>
</dbReference>
<gene>
    <name evidence="11" type="ORF">HYX28_05425</name>
</gene>
<keyword evidence="3" id="KW-0479">Metal-binding</keyword>
<reference evidence="11" key="1">
    <citation type="submission" date="2020-07" db="EMBL/GenBank/DDBJ databases">
        <title>Huge and variable diversity of episymbiotic CPR bacteria and DPANN archaea in groundwater ecosystems.</title>
        <authorList>
            <person name="He C.Y."/>
            <person name="Keren R."/>
            <person name="Whittaker M."/>
            <person name="Farag I.F."/>
            <person name="Doudna J."/>
            <person name="Cate J.H.D."/>
            <person name="Banfield J.F."/>
        </authorList>
    </citation>
    <scope>NUCLEOTIDE SEQUENCE</scope>
    <source>
        <strain evidence="11">NC_groundwater_580_Pr5_B-0.1um_64_19</strain>
    </source>
</reference>
<dbReference type="InterPro" id="IPR014729">
    <property type="entry name" value="Rossmann-like_a/b/a_fold"/>
</dbReference>
<evidence type="ECO:0000256" key="10">
    <source>
        <dbReference type="ARBA" id="ARBA00047890"/>
    </source>
</evidence>
<dbReference type="AlphaFoldDB" id="A0A932A7L7"/>
<dbReference type="EC" id="6.3.4.20" evidence="9"/>